<dbReference type="InterPro" id="IPR000421">
    <property type="entry name" value="FA58C"/>
</dbReference>
<feature type="chain" id="PRO_5016899368" evidence="2">
    <location>
        <begin position="25"/>
        <end position="251"/>
    </location>
</feature>
<dbReference type="Pfam" id="PF00754">
    <property type="entry name" value="F5_F8_type_C"/>
    <property type="match status" value="1"/>
</dbReference>
<dbReference type="InterPro" id="IPR008979">
    <property type="entry name" value="Galactose-bd-like_sf"/>
</dbReference>
<dbReference type="NCBIfam" id="TIGR04183">
    <property type="entry name" value="Por_Secre_tail"/>
    <property type="match status" value="1"/>
</dbReference>
<evidence type="ECO:0000256" key="2">
    <source>
        <dbReference type="SAM" id="SignalP"/>
    </source>
</evidence>
<evidence type="ECO:0000259" key="3">
    <source>
        <dbReference type="PROSITE" id="PS50022"/>
    </source>
</evidence>
<dbReference type="InterPro" id="IPR026444">
    <property type="entry name" value="Secre_tail"/>
</dbReference>
<evidence type="ECO:0000313" key="4">
    <source>
        <dbReference type="EMBL" id="PQV45039.1"/>
    </source>
</evidence>
<evidence type="ECO:0000256" key="1">
    <source>
        <dbReference type="ARBA" id="ARBA00022729"/>
    </source>
</evidence>
<proteinExistence type="predicted"/>
<accession>A0A362WXN5</accession>
<feature type="signal peptide" evidence="2">
    <location>
        <begin position="1"/>
        <end position="24"/>
    </location>
</feature>
<dbReference type="EMBL" id="PVEO01000015">
    <property type="protein sequence ID" value="PQV45039.1"/>
    <property type="molecule type" value="Genomic_DNA"/>
</dbReference>
<protein>
    <submittedName>
        <fullName evidence="4">Putative secreted protein (Por secretion system target)</fullName>
    </submittedName>
</protein>
<comment type="caution">
    <text evidence="4">The sequence shown here is derived from an EMBL/GenBank/DDBJ whole genome shotgun (WGS) entry which is preliminary data.</text>
</comment>
<organism evidence="4 5">
    <name type="scientific">Jejuia pallidilutea</name>
    <dbReference type="NCBI Taxonomy" id="504487"/>
    <lineage>
        <taxon>Bacteria</taxon>
        <taxon>Pseudomonadati</taxon>
        <taxon>Bacteroidota</taxon>
        <taxon>Flavobacteriia</taxon>
        <taxon>Flavobacteriales</taxon>
        <taxon>Flavobacteriaceae</taxon>
        <taxon>Jejuia</taxon>
    </lineage>
</organism>
<evidence type="ECO:0000313" key="5">
    <source>
        <dbReference type="Proteomes" id="UP000251545"/>
    </source>
</evidence>
<dbReference type="SUPFAM" id="SSF49785">
    <property type="entry name" value="Galactose-binding domain-like"/>
    <property type="match status" value="1"/>
</dbReference>
<reference evidence="4 5" key="1">
    <citation type="submission" date="2018-02" db="EMBL/GenBank/DDBJ databases">
        <title>Genomic Encyclopedia of Archaeal and Bacterial Type Strains, Phase II (KMG-II): from individual species to whole genera.</title>
        <authorList>
            <person name="Goeker M."/>
        </authorList>
    </citation>
    <scope>NUCLEOTIDE SEQUENCE [LARGE SCALE GENOMIC DNA]</scope>
    <source>
        <strain evidence="4 5">DSM 21165</strain>
    </source>
</reference>
<dbReference type="PROSITE" id="PS50022">
    <property type="entry name" value="FA58C_3"/>
    <property type="match status" value="1"/>
</dbReference>
<dbReference type="Pfam" id="PF18962">
    <property type="entry name" value="Por_Secre_tail"/>
    <property type="match status" value="1"/>
</dbReference>
<sequence>MMKRFNIYITVFLISGLQMLQAQCYPDRHSTNWFDGWISCEPSQNPISSYGETHWIMYDLGYDYVLNETKFWNTNTPKQLNYGINEFTIDYSLDGVTWDNLGKFNIEQATGTSTYEGVEGPDFNATKARYVLITPTSNFGGDCYGLSELKISITDPFLVVNEEDGYNASVYPNPFIDSIALRIVSLSQNEPLHFVLYDIMGRAITNGNITISEDNQNYPLPINGHNLSVGIYILKTNQNGKEKSFKIIKRK</sequence>
<feature type="domain" description="F5/8 type C" evidence="3">
    <location>
        <begin position="1"/>
        <end position="156"/>
    </location>
</feature>
<name>A0A362WXN5_9FLAO</name>
<gene>
    <name evidence="4" type="ORF">CLV33_1155</name>
</gene>
<dbReference type="AlphaFoldDB" id="A0A362WXN5"/>
<dbReference type="Gene3D" id="2.60.120.260">
    <property type="entry name" value="Galactose-binding domain-like"/>
    <property type="match status" value="1"/>
</dbReference>
<dbReference type="Proteomes" id="UP000251545">
    <property type="component" value="Unassembled WGS sequence"/>
</dbReference>
<dbReference type="RefSeq" id="WP_105474783.1">
    <property type="nucleotide sequence ID" value="NZ_PVEO01000015.1"/>
</dbReference>
<keyword evidence="1 2" id="KW-0732">Signal</keyword>